<evidence type="ECO:0000313" key="1">
    <source>
        <dbReference type="EMBL" id="CAK00533.1"/>
    </source>
</evidence>
<evidence type="ECO:0000313" key="2">
    <source>
        <dbReference type="Proteomes" id="UP000001592"/>
    </source>
</evidence>
<proteinExistence type="predicted"/>
<sequence>MMNNNKEVLMDAPTMKIKQNTDSFIKMAQLAKDIH</sequence>
<reference evidence="1 2" key="1">
    <citation type="journal article" date="2007" name="Nat. Genet.">
        <title>Genomic analysis of Bartonella identifies type IV secretion systems as host adaptability factors.</title>
        <authorList>
            <person name="Saenz H.L."/>
            <person name="Engel P."/>
            <person name="Stoeckli M.C."/>
            <person name="Lanz C."/>
            <person name="Raddatz G."/>
            <person name="Vayssier-Taussat M."/>
            <person name="Birtles R."/>
            <person name="Schuster S.C."/>
            <person name="Dehio C."/>
        </authorList>
    </citation>
    <scope>NUCLEOTIDE SEQUENCE [LARGE SCALE GENOMIC DNA]</scope>
    <source>
        <strain evidence="2">DSM 28219 / CCUG 45778 / CIP 105476 / IBS 506</strain>
    </source>
</reference>
<organism evidence="1 2">
    <name type="scientific">Bartonella tribocorum (strain DSM 28219 / CCUG 45778 / CIP 105476 / IBS 506)</name>
    <dbReference type="NCBI Taxonomy" id="382640"/>
    <lineage>
        <taxon>Bacteria</taxon>
        <taxon>Pseudomonadati</taxon>
        <taxon>Pseudomonadota</taxon>
        <taxon>Alphaproteobacteria</taxon>
        <taxon>Hyphomicrobiales</taxon>
        <taxon>Bartonellaceae</taxon>
        <taxon>Bartonella</taxon>
    </lineage>
</organism>
<dbReference type="AlphaFoldDB" id="A9IL73"/>
<keyword evidence="2" id="KW-1185">Reference proteome</keyword>
<accession>A9IL73</accession>
<dbReference type="EMBL" id="AM260525">
    <property type="protein sequence ID" value="CAK00533.1"/>
    <property type="molecule type" value="Genomic_DNA"/>
</dbReference>
<dbReference type="Proteomes" id="UP000001592">
    <property type="component" value="Chromosome"/>
</dbReference>
<protein>
    <submittedName>
        <fullName evidence="1">Uncharacterized protein</fullName>
    </submittedName>
</protein>
<dbReference type="KEGG" id="btr:BT_0029"/>
<name>A9IL73_BART1</name>
<gene>
    <name evidence="1" type="ordered locus">BT_0029</name>
</gene>
<dbReference type="HOGENOM" id="CLU_3363478_0_0_5"/>